<dbReference type="Pfam" id="PF00583">
    <property type="entry name" value="Acetyltransf_1"/>
    <property type="match status" value="1"/>
</dbReference>
<sequence>MMSMYFEEITQDTLYIALEIINSNPEYNQLENGNVTRTIDDMEKEFLNSQSTSVFIKLDDTYIGIIDYLLENPKDQTPWLGLLIIHRDYQGYGFGVQAYEIYENEMLDRGLKCIRIGVIKDNHKAHSFWESLGFKYFKKALWKKEIEISCYEKQLEQN</sequence>
<dbReference type="CDD" id="cd04301">
    <property type="entry name" value="NAT_SF"/>
    <property type="match status" value="1"/>
</dbReference>
<evidence type="ECO:0000313" key="2">
    <source>
        <dbReference type="EMBL" id="TDK58934.1"/>
    </source>
</evidence>
<dbReference type="InterPro" id="IPR016181">
    <property type="entry name" value="Acyl_CoA_acyltransferase"/>
</dbReference>
<dbReference type="SUPFAM" id="SSF55729">
    <property type="entry name" value="Acyl-CoA N-acyltransferases (Nat)"/>
    <property type="match status" value="1"/>
</dbReference>
<evidence type="ECO:0000259" key="1">
    <source>
        <dbReference type="PROSITE" id="PS51186"/>
    </source>
</evidence>
<feature type="domain" description="N-acetyltransferase" evidence="1">
    <location>
        <begin position="4"/>
        <end position="153"/>
    </location>
</feature>
<dbReference type="EMBL" id="SMYO01000011">
    <property type="protein sequence ID" value="TDK58934.1"/>
    <property type="molecule type" value="Genomic_DNA"/>
</dbReference>
<name>A0A4R5VLX8_9BACI</name>
<protein>
    <submittedName>
        <fullName evidence="2">GNAT family N-acetyltransferase</fullName>
    </submittedName>
</protein>
<evidence type="ECO:0000313" key="3">
    <source>
        <dbReference type="Proteomes" id="UP000295132"/>
    </source>
</evidence>
<dbReference type="Gene3D" id="3.40.630.30">
    <property type="match status" value="1"/>
</dbReference>
<dbReference type="Proteomes" id="UP000295132">
    <property type="component" value="Unassembled WGS sequence"/>
</dbReference>
<organism evidence="2 3">
    <name type="scientific">Bacillus salipaludis</name>
    <dbReference type="NCBI Taxonomy" id="2547811"/>
    <lineage>
        <taxon>Bacteria</taxon>
        <taxon>Bacillati</taxon>
        <taxon>Bacillota</taxon>
        <taxon>Bacilli</taxon>
        <taxon>Bacillales</taxon>
        <taxon>Bacillaceae</taxon>
        <taxon>Bacillus</taxon>
    </lineage>
</organism>
<dbReference type="PROSITE" id="PS51186">
    <property type="entry name" value="GNAT"/>
    <property type="match status" value="1"/>
</dbReference>
<accession>A0A4R5VLX8</accession>
<proteinExistence type="predicted"/>
<keyword evidence="2" id="KW-0808">Transferase</keyword>
<dbReference type="InterPro" id="IPR000182">
    <property type="entry name" value="GNAT_dom"/>
</dbReference>
<dbReference type="AlphaFoldDB" id="A0A4R5VLX8"/>
<comment type="caution">
    <text evidence="2">The sequence shown here is derived from an EMBL/GenBank/DDBJ whole genome shotgun (WGS) entry which is preliminary data.</text>
</comment>
<gene>
    <name evidence="2" type="ORF">E2K98_21565</name>
</gene>
<reference evidence="2 3" key="1">
    <citation type="submission" date="2019-03" db="EMBL/GenBank/DDBJ databases">
        <title>Bacillus niacini sp. nov. a Nicotinate-Metabolizing Mesophile Isolated from Soil.</title>
        <authorList>
            <person name="Zhang G."/>
        </authorList>
    </citation>
    <scope>NUCLEOTIDE SEQUENCE [LARGE SCALE GENOMIC DNA]</scope>
    <source>
        <strain evidence="2 3">WN066</strain>
    </source>
</reference>
<dbReference type="GO" id="GO:0016747">
    <property type="term" value="F:acyltransferase activity, transferring groups other than amino-acyl groups"/>
    <property type="evidence" value="ECO:0007669"/>
    <property type="project" value="InterPro"/>
</dbReference>